<protein>
    <submittedName>
        <fullName evidence="1">Uncharacterized protein</fullName>
    </submittedName>
</protein>
<evidence type="ECO:0000313" key="2">
    <source>
        <dbReference type="Proteomes" id="UP000593601"/>
    </source>
</evidence>
<name>A0A7M2RJL0_9FIRM</name>
<evidence type="ECO:0000313" key="1">
    <source>
        <dbReference type="EMBL" id="QOV19747.1"/>
    </source>
</evidence>
<sequence length="56" mass="6768">MINYEEELKKFKPLLDVDEVEDAIYSRDLTDVIDILKEMLKMNHDMNYDQDTKEQT</sequence>
<gene>
    <name evidence="1" type="ORF">INP51_01875</name>
</gene>
<dbReference type="Proteomes" id="UP000593601">
    <property type="component" value="Chromosome"/>
</dbReference>
<keyword evidence="2" id="KW-1185">Reference proteome</keyword>
<reference evidence="1 2" key="1">
    <citation type="submission" date="2020-10" db="EMBL/GenBank/DDBJ databases">
        <title>Blautia liquoris sp.nov., isolated from the mud in a fermentation cellar used for the production of Chinese strong-flavoured liquor.</title>
        <authorList>
            <person name="Lu L."/>
        </authorList>
    </citation>
    <scope>NUCLEOTIDE SEQUENCE [LARGE SCALE GENOMIC DNA]</scope>
    <source>
        <strain evidence="1 2">LZLJ-3</strain>
    </source>
</reference>
<organism evidence="1 2">
    <name type="scientific">Blautia liquoris</name>
    <dbReference type="NCBI Taxonomy" id="2779518"/>
    <lineage>
        <taxon>Bacteria</taxon>
        <taxon>Bacillati</taxon>
        <taxon>Bacillota</taxon>
        <taxon>Clostridia</taxon>
        <taxon>Lachnospirales</taxon>
        <taxon>Lachnospiraceae</taxon>
        <taxon>Blautia</taxon>
    </lineage>
</organism>
<dbReference type="AlphaFoldDB" id="A0A7M2RJL0"/>
<dbReference type="KEGG" id="bliq:INP51_01875"/>
<accession>A0A7M2RJL0</accession>
<proteinExistence type="predicted"/>
<dbReference type="EMBL" id="CP063304">
    <property type="protein sequence ID" value="QOV19747.1"/>
    <property type="molecule type" value="Genomic_DNA"/>
</dbReference>
<dbReference type="RefSeq" id="WP_193736067.1">
    <property type="nucleotide sequence ID" value="NZ_CP063304.1"/>
</dbReference>